<dbReference type="KEGG" id="pace:A6070_07380"/>
<dbReference type="GO" id="GO:0003676">
    <property type="term" value="F:nucleic acid binding"/>
    <property type="evidence" value="ECO:0007669"/>
    <property type="project" value="InterPro"/>
</dbReference>
<evidence type="ECO:0000259" key="1">
    <source>
        <dbReference type="Pfam" id="PF01368"/>
    </source>
</evidence>
<gene>
    <name evidence="3" type="ORF">A7E75_13350</name>
</gene>
<dbReference type="InterPro" id="IPR038763">
    <property type="entry name" value="DHH_sf"/>
</dbReference>
<evidence type="ECO:0000259" key="2">
    <source>
        <dbReference type="Pfam" id="PF02272"/>
    </source>
</evidence>
<dbReference type="Pfam" id="PF02272">
    <property type="entry name" value="DHHA1"/>
    <property type="match status" value="1"/>
</dbReference>
<dbReference type="Pfam" id="PF01368">
    <property type="entry name" value="DHH"/>
    <property type="match status" value="1"/>
</dbReference>
<keyword evidence="4" id="KW-1185">Reference proteome</keyword>
<name>A0A1L3GIW5_SYNAC</name>
<dbReference type="Gene3D" id="3.10.310.30">
    <property type="match status" value="1"/>
</dbReference>
<sequence length="318" mass="33990">MIDAILRAIGQGRTFLVASHAHPDGDAVGSTLGLVNCLRDLGREAVAFNLDNVPANFAFLPGAQSLLCRPEDLGRYDVGFVLDSGELSRAGSFLPLHCRQVISIDHHPCSERFGDINYVDEQACATGALVYRIIHAAGFPVSADVALCLYTAILSDTGSFRYSNANPEAFQIASSLVACGISPWYVAENLYESRPAEQLRLLAIVLETLAISPCGRFGSVCVTRDMLLSAGAKPEDTDGLINYPRSVRGVEVALCFRQTDDNRFKVSFRSKGKVDVGALARGLGGGGHHNAAGATVDGDIGQVKCQVFARLNELLPFS</sequence>
<dbReference type="InterPro" id="IPR001667">
    <property type="entry name" value="DDH_dom"/>
</dbReference>
<feature type="domain" description="DHHA1" evidence="2">
    <location>
        <begin position="229"/>
        <end position="298"/>
    </location>
</feature>
<dbReference type="SUPFAM" id="SSF64182">
    <property type="entry name" value="DHH phosphoesterases"/>
    <property type="match status" value="1"/>
</dbReference>
<dbReference type="OrthoDB" id="9803668at2"/>
<dbReference type="STRING" id="29542.A6070_07380"/>
<proteinExistence type="predicted"/>
<dbReference type="Proteomes" id="UP000182264">
    <property type="component" value="Chromosome"/>
</dbReference>
<evidence type="ECO:0000313" key="3">
    <source>
        <dbReference type="EMBL" id="APG25886.1"/>
    </source>
</evidence>
<dbReference type="Gene3D" id="3.90.1640.10">
    <property type="entry name" value="inorganic pyrophosphatase (n-terminal core)"/>
    <property type="match status" value="1"/>
</dbReference>
<dbReference type="RefSeq" id="WP_072287733.1">
    <property type="nucleotide sequence ID" value="NZ_CP015455.1"/>
</dbReference>
<dbReference type="PANTHER" id="PTHR47618">
    <property type="entry name" value="BIFUNCTIONAL OLIGORIBONUCLEASE AND PAP PHOSPHATASE NRNA"/>
    <property type="match status" value="1"/>
</dbReference>
<accession>A0A1L3GIW5</accession>
<dbReference type="EMBL" id="CP015518">
    <property type="protein sequence ID" value="APG25886.1"/>
    <property type="molecule type" value="Genomic_DNA"/>
</dbReference>
<organism evidence="3 4">
    <name type="scientific">Syntrophotalea acetylenica</name>
    <name type="common">Pelobacter acetylenicus</name>
    <dbReference type="NCBI Taxonomy" id="29542"/>
    <lineage>
        <taxon>Bacteria</taxon>
        <taxon>Pseudomonadati</taxon>
        <taxon>Thermodesulfobacteriota</taxon>
        <taxon>Desulfuromonadia</taxon>
        <taxon>Desulfuromonadales</taxon>
        <taxon>Syntrophotaleaceae</taxon>
        <taxon>Syntrophotalea</taxon>
    </lineage>
</organism>
<feature type="domain" description="DDH" evidence="1">
    <location>
        <begin position="15"/>
        <end position="153"/>
    </location>
</feature>
<dbReference type="InterPro" id="IPR051319">
    <property type="entry name" value="Oligoribo/pAp-PDE_c-di-AMP_PDE"/>
</dbReference>
<protein>
    <submittedName>
        <fullName evidence="3">Phosphoesterase</fullName>
    </submittedName>
</protein>
<reference evidence="3 4" key="1">
    <citation type="journal article" date="2017" name="Genome Announc.">
        <title>Complete Genome Sequences of Two Acetylene-Fermenting Pelobacter acetylenicus Strains.</title>
        <authorList>
            <person name="Sutton J.M."/>
            <person name="Baesman S.M."/>
            <person name="Fierst J.L."/>
            <person name="Poret-Peterson A.T."/>
            <person name="Oremland R.S."/>
            <person name="Dunlap D.S."/>
            <person name="Akob D.M."/>
        </authorList>
    </citation>
    <scope>NUCLEOTIDE SEQUENCE [LARGE SCALE GENOMIC DNA]</scope>
    <source>
        <strain evidence="3 4">DSM 3247</strain>
    </source>
</reference>
<dbReference type="InterPro" id="IPR003156">
    <property type="entry name" value="DHHA1_dom"/>
</dbReference>
<dbReference type="PANTHER" id="PTHR47618:SF1">
    <property type="entry name" value="BIFUNCTIONAL OLIGORIBONUCLEASE AND PAP PHOSPHATASE NRNA"/>
    <property type="match status" value="1"/>
</dbReference>
<evidence type="ECO:0000313" key="4">
    <source>
        <dbReference type="Proteomes" id="UP000182264"/>
    </source>
</evidence>
<dbReference type="AlphaFoldDB" id="A0A1L3GIW5"/>